<accession>A0AA47NBL4</accession>
<feature type="domain" description="Reverse transcriptase zinc-binding" evidence="1">
    <location>
        <begin position="385"/>
        <end position="448"/>
    </location>
</feature>
<evidence type="ECO:0000259" key="1">
    <source>
        <dbReference type="Pfam" id="PF13966"/>
    </source>
</evidence>
<organism evidence="2 3">
    <name type="scientific">Merluccius polli</name>
    <name type="common">Benguela hake</name>
    <name type="synonym">Merluccius cadenati</name>
    <dbReference type="NCBI Taxonomy" id="89951"/>
    <lineage>
        <taxon>Eukaryota</taxon>
        <taxon>Metazoa</taxon>
        <taxon>Chordata</taxon>
        <taxon>Craniata</taxon>
        <taxon>Vertebrata</taxon>
        <taxon>Euteleostomi</taxon>
        <taxon>Actinopterygii</taxon>
        <taxon>Neopterygii</taxon>
        <taxon>Teleostei</taxon>
        <taxon>Neoteleostei</taxon>
        <taxon>Acanthomorphata</taxon>
        <taxon>Zeiogadaria</taxon>
        <taxon>Gadariae</taxon>
        <taxon>Gadiformes</taxon>
        <taxon>Gadoidei</taxon>
        <taxon>Merlucciidae</taxon>
        <taxon>Merluccius</taxon>
    </lineage>
</organism>
<dbReference type="AlphaFoldDB" id="A0AA47NBL4"/>
<dbReference type="EMBL" id="JAOPHQ010000287">
    <property type="protein sequence ID" value="KAK0155419.1"/>
    <property type="molecule type" value="Genomic_DNA"/>
</dbReference>
<protein>
    <submittedName>
        <fullName evidence="2">Transposon TX1 uncharacterized protein</fullName>
    </submittedName>
</protein>
<sequence>MKDLETQVVELQTLADSTANQGLLDSLKSKKSAIANLLGVSAQGALVRSRFMNITQMDAPSRFFFGLERKNGQRKTIYSLRTGSGSEVSDSSEIRKCAVEFYRNLFKSEWTHNPDVHSSFLSGLPQVSEADNSELAAEVTLQELHTATMSLQSGRAPGMDGLPADFYKSFTRQGFNGLGHDFNLFLMNIPNMSTSSLPAFYKSVFRVWNLLRKERRGQVDSLYWILQEPVLWGTRLDLPSWAGQDLATRLQTAGVVTLGQVVALTGPRMDDPCGLAARLGLTSVRVTQRLLEHWKQRLTGHDRLLLNSSFNQKVTDDDPFPAIFLAPDFKDCSGILMECTHLAPLDGTTGKLFYRILMKAINRTKLNKRPDTPWRRYLQLAPAARPEWRSFYKPPLSKKHADIHWRVLHGVIAVNSFVSTINPAVEDKCPYCDQRETVFHCFVSSSFTLVSVFTNCFYQMWRGFYQAVFYSGF</sequence>
<dbReference type="InterPro" id="IPR026960">
    <property type="entry name" value="RVT-Znf"/>
</dbReference>
<dbReference type="Pfam" id="PF13966">
    <property type="entry name" value="zf-RVT"/>
    <property type="match status" value="1"/>
</dbReference>
<comment type="caution">
    <text evidence="2">The sequence shown here is derived from an EMBL/GenBank/DDBJ whole genome shotgun (WGS) entry which is preliminary data.</text>
</comment>
<evidence type="ECO:0000313" key="3">
    <source>
        <dbReference type="Proteomes" id="UP001174136"/>
    </source>
</evidence>
<name>A0AA47NBL4_MERPO</name>
<reference evidence="2" key="1">
    <citation type="journal article" date="2023" name="Front. Mar. Sci.">
        <title>A new Merluccius polli reference genome to investigate the effects of global change in West African waters.</title>
        <authorList>
            <person name="Mateo J.L."/>
            <person name="Blanco-Fernandez C."/>
            <person name="Garcia-Vazquez E."/>
            <person name="Machado-Schiaffino G."/>
        </authorList>
    </citation>
    <scope>NUCLEOTIDE SEQUENCE</scope>
    <source>
        <strain evidence="2">C29</strain>
        <tissue evidence="2">Fin</tissue>
    </source>
</reference>
<proteinExistence type="predicted"/>
<evidence type="ECO:0000313" key="2">
    <source>
        <dbReference type="EMBL" id="KAK0155419.1"/>
    </source>
</evidence>
<keyword evidence="3" id="KW-1185">Reference proteome</keyword>
<gene>
    <name evidence="2" type="primary">YTX2_19</name>
    <name evidence="2" type="ORF">N1851_002221</name>
</gene>
<dbReference type="Proteomes" id="UP001174136">
    <property type="component" value="Unassembled WGS sequence"/>
</dbReference>